<name>A0A0J1IPM5_NIACI</name>
<evidence type="ECO:0000313" key="2">
    <source>
        <dbReference type="EMBL" id="KLV27904.1"/>
    </source>
</evidence>
<protein>
    <recommendedName>
        <fullName evidence="1">DUF4397 domain-containing protein</fullName>
    </recommendedName>
</protein>
<accession>A0A0J1IPM5</accession>
<evidence type="ECO:0000313" key="3">
    <source>
        <dbReference type="Proteomes" id="UP000036045"/>
    </source>
</evidence>
<keyword evidence="3" id="KW-1185">Reference proteome</keyword>
<organism evidence="2 3">
    <name type="scientific">Niallia circulans</name>
    <name type="common">Bacillus circulans</name>
    <dbReference type="NCBI Taxonomy" id="1397"/>
    <lineage>
        <taxon>Bacteria</taxon>
        <taxon>Bacillati</taxon>
        <taxon>Bacillota</taxon>
        <taxon>Bacilli</taxon>
        <taxon>Bacillales</taxon>
        <taxon>Bacillaceae</taxon>
        <taxon>Niallia</taxon>
    </lineage>
</organism>
<dbReference type="OrthoDB" id="9783299at2"/>
<dbReference type="Proteomes" id="UP000036045">
    <property type="component" value="Unassembled WGS sequence"/>
</dbReference>
<gene>
    <name evidence="2" type="ORF">ABW02_03130</name>
</gene>
<proteinExistence type="predicted"/>
<sequence length="252" mass="28734">MTRDHFHSIQEAGMYNVLSDYYKYTNPELHVYYYHKHLQSLTHALKKESKSAIVSDIQRQNEYGKVRFLQGTNNLPAVDIYMNGICLLREVSFKTMSNELTLPAGKYQLDIYETGKQIDPLSSQILNIDCNAYHTFALAGNERNLTIHSFPEFPIVPANETKLRIIQLAENLPTIDIAVQKGDIVFPSIPYRGASSYLGLFPMTVYLEARNTETKEVLKKFPALQLEADKTYSGFIVEGTDEKTCELLIFSC</sequence>
<dbReference type="PATRIC" id="fig|1397.4.peg.1893"/>
<comment type="caution">
    <text evidence="2">The sequence shown here is derived from an EMBL/GenBank/DDBJ whole genome shotgun (WGS) entry which is preliminary data.</text>
</comment>
<feature type="domain" description="DUF4397" evidence="1">
    <location>
        <begin position="65"/>
        <end position="178"/>
    </location>
</feature>
<dbReference type="AlphaFoldDB" id="A0A0J1IPM5"/>
<evidence type="ECO:0000259" key="1">
    <source>
        <dbReference type="Pfam" id="PF14344"/>
    </source>
</evidence>
<dbReference type="RefSeq" id="WP_047940458.1">
    <property type="nucleotide sequence ID" value="NZ_JAMAUJ010000010.1"/>
</dbReference>
<dbReference type="InterPro" id="IPR025510">
    <property type="entry name" value="DUF4397"/>
</dbReference>
<dbReference type="EMBL" id="LDPH01000002">
    <property type="protein sequence ID" value="KLV27904.1"/>
    <property type="molecule type" value="Genomic_DNA"/>
</dbReference>
<reference evidence="2 3" key="1">
    <citation type="submission" date="2015-05" db="EMBL/GenBank/DDBJ databases">
        <title>Whole genome sequence and identification of bacterial endophytes from Costus igneus.</title>
        <authorList>
            <person name="Lee Y.P."/>
            <person name="Gan H.M."/>
            <person name="Eng W."/>
            <person name="Wheatley M.S."/>
            <person name="Caraballo A."/>
            <person name="Polter S."/>
            <person name="Savka M.A."/>
            <person name="Hudson A.O."/>
        </authorList>
    </citation>
    <scope>NUCLEOTIDE SEQUENCE [LARGE SCALE GENOMIC DNA]</scope>
    <source>
        <strain evidence="2 3">RIT379</strain>
    </source>
</reference>
<dbReference type="Pfam" id="PF14344">
    <property type="entry name" value="DUF4397"/>
    <property type="match status" value="1"/>
</dbReference>